<dbReference type="EMBL" id="UYYB01122275">
    <property type="protein sequence ID" value="VDM83304.1"/>
    <property type="molecule type" value="Genomic_DNA"/>
</dbReference>
<organism evidence="2 3">
    <name type="scientific">Strongylus vulgaris</name>
    <name type="common">Blood worm</name>
    <dbReference type="NCBI Taxonomy" id="40348"/>
    <lineage>
        <taxon>Eukaryota</taxon>
        <taxon>Metazoa</taxon>
        <taxon>Ecdysozoa</taxon>
        <taxon>Nematoda</taxon>
        <taxon>Chromadorea</taxon>
        <taxon>Rhabditida</taxon>
        <taxon>Rhabditina</taxon>
        <taxon>Rhabditomorpha</taxon>
        <taxon>Strongyloidea</taxon>
        <taxon>Strongylidae</taxon>
        <taxon>Strongylus</taxon>
    </lineage>
</organism>
<dbReference type="InterPro" id="IPR042098">
    <property type="entry name" value="TauD-like_sf"/>
</dbReference>
<gene>
    <name evidence="2" type="ORF">SVUK_LOCUS18302</name>
</gene>
<dbReference type="OrthoDB" id="406634at2759"/>
<evidence type="ECO:0000313" key="2">
    <source>
        <dbReference type="EMBL" id="VDM83304.1"/>
    </source>
</evidence>
<name>A0A3P7JWM8_STRVU</name>
<proteinExistence type="predicted"/>
<reference evidence="2 3" key="1">
    <citation type="submission" date="2018-11" db="EMBL/GenBank/DDBJ databases">
        <authorList>
            <consortium name="Pathogen Informatics"/>
        </authorList>
    </citation>
    <scope>NUCLEOTIDE SEQUENCE [LARGE SCALE GENOMIC DNA]</scope>
</reference>
<evidence type="ECO:0000313" key="3">
    <source>
        <dbReference type="Proteomes" id="UP000270094"/>
    </source>
</evidence>
<evidence type="ECO:0000256" key="1">
    <source>
        <dbReference type="ARBA" id="ARBA00023002"/>
    </source>
</evidence>
<keyword evidence="1" id="KW-0560">Oxidoreductase</keyword>
<sequence>MNEFDVEQSPDFVRLENDQLVIDWTDTQSRREYQFDSIWLRTRNPSDKEVAFRRKRVYLFPETTWGKEDIEGRLKKFDHKAVMNDDKALHDFLEAVCMDGIAVIKNGPTNSRSAVPELGERIGLIQSTHFG</sequence>
<dbReference type="AlphaFoldDB" id="A0A3P7JWM8"/>
<dbReference type="GO" id="GO:0016491">
    <property type="term" value="F:oxidoreductase activity"/>
    <property type="evidence" value="ECO:0007669"/>
    <property type="project" value="UniProtKB-KW"/>
</dbReference>
<protein>
    <submittedName>
        <fullName evidence="2">Uncharacterized protein</fullName>
    </submittedName>
</protein>
<keyword evidence="3" id="KW-1185">Reference proteome</keyword>
<dbReference type="Gene3D" id="3.60.130.10">
    <property type="entry name" value="Clavaminate synthase-like"/>
    <property type="match status" value="1"/>
</dbReference>
<dbReference type="Proteomes" id="UP000270094">
    <property type="component" value="Unassembled WGS sequence"/>
</dbReference>
<accession>A0A3P7JWM8</accession>